<feature type="compositionally biased region" description="Basic and acidic residues" evidence="1">
    <location>
        <begin position="551"/>
        <end position="569"/>
    </location>
</feature>
<sequence>MAIRLGAGPPSSSTRLPGFIVESDLTVAGGFGACRPSCSTRRRPIVESDLTMARGFGDCRPSCWTRWPPAGHCRLRLDDALLSHRRVRHNGDGLDIVESDSTKGRGVGAGRLSTSTRQWPAGRRRDELYELDRRQAPRPLAICLSFVDCSSSTLSRRTGRWIAADGIFHSAALQNMEGEGKASKRRASKNFGSMEQSPKKSKGTPSAGVGSQEAPGSKRQCTPVSRGAPSTGTPSTRVRGSGPDKAVLMTGGPAGQERAPGPQQGRSAVEVVPGRKPSGERKSSGERKPSGETTTAGWRDDVPVIYHKDKFWMLDWVGETGQPSSGFVLYVVIKENIVSVGGLVREPVVHPEDRISEPRCVLSKTVKTGPSITIRDTPLGSKAGQIGEKGPCRGLVVPSAPMKTRPTATKAPVALGSRSRYDVATKGHLPLVGQQRYDYTVPSRAEEAHEYFEDEDEENSDEYSERAGGHEQYAAGVSGMTRHPGETSKVVGQDEDSEHTISELGGEVGLAGGYGSSYEGCEGDVHATMAVAGHTDAAGLTERKRKHRQERKSLMDSKRSRQEAGEKRQLKVMPVDEAVQRTRETEAAAKKKQQPKKRKAKGGVMEKTSIFPAEQPQSDEEAKGKTVTRPPSLRNVPSVTSSGVLSKGFFLELDKRGNQCPDMEFIYVQFDIIMDIPDGEFRYNQRYLVQQTVDDIYDAMVASGEAAMRERMIGAAGVNVCTLEDCESRRVLPDDFDLEYVNKYYYYPLSGQHNVAAARRCFVERPDIAQELRLDRWTARPVYYPDKSMDNYGTLSTFQNAKDKWNTPPHQIMVIQNIRKLWHESNCPEAKGGSAAEVKNEEYRKFAGEALRLTEIRNLIDMSLTTQWSGQWSNALGPYMLLARATDDIFEKVKQVYAAWETGQLPGRDAVKPATKQGESGKAPRAGLGFELKGGVRYPVHWVQGTKGPGYLVAVHDPDIRAWKPFSALGRRERLQLLRDILTGSVILTPKQSGAAQPSTPAADRSSDKQVGNVSALVRRERRPKMLVNVVEKNFTPTKLKMAGMEPREKFAYEGMETEPNAMVETLEHFCPADEAVVFLGKGHAVLIWELLKSHRHCIVLEGEGIKFEFLVQFVTKMVKSGLYFANFAKPPPRHDEKRDLIYKIVQNSVNIWEFLFENKPQNKGERAYVVRRRKMESLLRGYHKAPEETEVAFLDHLEMMYFDEQIGAFTIAAYATCFGEGFDAEDSEEESEDGTLQAALADERQKACNSVS</sequence>
<feature type="region of interest" description="Disordered" evidence="1">
    <location>
        <begin position="476"/>
        <end position="499"/>
    </location>
</feature>
<feature type="compositionally biased region" description="Basic residues" evidence="1">
    <location>
        <begin position="590"/>
        <end position="601"/>
    </location>
</feature>
<evidence type="ECO:0000256" key="1">
    <source>
        <dbReference type="SAM" id="MobiDB-lite"/>
    </source>
</evidence>
<feature type="compositionally biased region" description="Polar residues" evidence="1">
    <location>
        <begin position="991"/>
        <end position="1000"/>
    </location>
</feature>
<feature type="region of interest" description="Disordered" evidence="1">
    <location>
        <begin position="536"/>
        <end position="639"/>
    </location>
</feature>
<dbReference type="Gramene" id="GBG75782">
    <property type="protein sequence ID" value="GBG75782"/>
    <property type="gene ID" value="CBR_g21027"/>
</dbReference>
<dbReference type="AlphaFoldDB" id="A0A388L0L8"/>
<feature type="region of interest" description="Disordered" evidence="1">
    <location>
        <begin position="991"/>
        <end position="1014"/>
    </location>
</feature>
<feature type="compositionally biased region" description="Basic and acidic residues" evidence="1">
    <location>
        <begin position="578"/>
        <end position="589"/>
    </location>
</feature>
<proteinExistence type="predicted"/>
<gene>
    <name evidence="2" type="ORF">CBR_g21027</name>
</gene>
<name>A0A388L0L8_CHABU</name>
<comment type="caution">
    <text evidence="2">The sequence shown here is derived from an EMBL/GenBank/DDBJ whole genome shotgun (WGS) entry which is preliminary data.</text>
</comment>
<accession>A0A388L0L8</accession>
<evidence type="ECO:0000313" key="2">
    <source>
        <dbReference type="EMBL" id="GBG75782.1"/>
    </source>
</evidence>
<organism evidence="2 3">
    <name type="scientific">Chara braunii</name>
    <name type="common">Braun's stonewort</name>
    <dbReference type="NCBI Taxonomy" id="69332"/>
    <lineage>
        <taxon>Eukaryota</taxon>
        <taxon>Viridiplantae</taxon>
        <taxon>Streptophyta</taxon>
        <taxon>Charophyceae</taxon>
        <taxon>Charales</taxon>
        <taxon>Characeae</taxon>
        <taxon>Chara</taxon>
    </lineage>
</organism>
<dbReference type="Proteomes" id="UP000265515">
    <property type="component" value="Unassembled WGS sequence"/>
</dbReference>
<feature type="region of interest" description="Disordered" evidence="1">
    <location>
        <begin position="97"/>
        <end position="118"/>
    </location>
</feature>
<evidence type="ECO:0000313" key="3">
    <source>
        <dbReference type="Proteomes" id="UP000265515"/>
    </source>
</evidence>
<keyword evidence="3" id="KW-1185">Reference proteome</keyword>
<feature type="compositionally biased region" description="Basic and acidic residues" evidence="1">
    <location>
        <begin position="277"/>
        <end position="290"/>
    </location>
</feature>
<feature type="region of interest" description="Disordered" evidence="1">
    <location>
        <begin position="178"/>
        <end position="297"/>
    </location>
</feature>
<dbReference type="EMBL" id="BFEA01000231">
    <property type="protein sequence ID" value="GBG75782.1"/>
    <property type="molecule type" value="Genomic_DNA"/>
</dbReference>
<reference evidence="2 3" key="1">
    <citation type="journal article" date="2018" name="Cell">
        <title>The Chara Genome: Secondary Complexity and Implications for Plant Terrestrialization.</title>
        <authorList>
            <person name="Nishiyama T."/>
            <person name="Sakayama H."/>
            <person name="Vries J.D."/>
            <person name="Buschmann H."/>
            <person name="Saint-Marcoux D."/>
            <person name="Ullrich K.K."/>
            <person name="Haas F.B."/>
            <person name="Vanderstraeten L."/>
            <person name="Becker D."/>
            <person name="Lang D."/>
            <person name="Vosolsobe S."/>
            <person name="Rombauts S."/>
            <person name="Wilhelmsson P.K.I."/>
            <person name="Janitza P."/>
            <person name="Kern R."/>
            <person name="Heyl A."/>
            <person name="Rumpler F."/>
            <person name="Villalobos L.I.A.C."/>
            <person name="Clay J.M."/>
            <person name="Skokan R."/>
            <person name="Toyoda A."/>
            <person name="Suzuki Y."/>
            <person name="Kagoshima H."/>
            <person name="Schijlen E."/>
            <person name="Tajeshwar N."/>
            <person name="Catarino B."/>
            <person name="Hetherington A.J."/>
            <person name="Saltykova A."/>
            <person name="Bonnot C."/>
            <person name="Breuninger H."/>
            <person name="Symeonidi A."/>
            <person name="Radhakrishnan G.V."/>
            <person name="Van Nieuwerburgh F."/>
            <person name="Deforce D."/>
            <person name="Chang C."/>
            <person name="Karol K.G."/>
            <person name="Hedrich R."/>
            <person name="Ulvskov P."/>
            <person name="Glockner G."/>
            <person name="Delwiche C.F."/>
            <person name="Petrasek J."/>
            <person name="Van de Peer Y."/>
            <person name="Friml J."/>
            <person name="Beilby M."/>
            <person name="Dolan L."/>
            <person name="Kohara Y."/>
            <person name="Sugano S."/>
            <person name="Fujiyama A."/>
            <person name="Delaux P.-M."/>
            <person name="Quint M."/>
            <person name="TheiBen G."/>
            <person name="Hagemann M."/>
            <person name="Harholt J."/>
            <person name="Dunand C."/>
            <person name="Zachgo S."/>
            <person name="Langdale J."/>
            <person name="Maumus F."/>
            <person name="Straeten D.V.D."/>
            <person name="Gould S.B."/>
            <person name="Rensing S.A."/>
        </authorList>
    </citation>
    <scope>NUCLEOTIDE SEQUENCE [LARGE SCALE GENOMIC DNA]</scope>
    <source>
        <strain evidence="2 3">S276</strain>
    </source>
</reference>
<protein>
    <submittedName>
        <fullName evidence="2">Uncharacterized protein</fullName>
    </submittedName>
</protein>
<feature type="compositionally biased region" description="Polar residues" evidence="1">
    <location>
        <begin position="219"/>
        <end position="238"/>
    </location>
</feature>